<dbReference type="InterPro" id="IPR036388">
    <property type="entry name" value="WH-like_DNA-bd_sf"/>
</dbReference>
<organism evidence="2 3">
    <name type="scientific">Rhodoplanes tepidamans</name>
    <name type="common">Rhodoplanes cryptolactis</name>
    <dbReference type="NCBI Taxonomy" id="200616"/>
    <lineage>
        <taxon>Bacteria</taxon>
        <taxon>Pseudomonadati</taxon>
        <taxon>Pseudomonadota</taxon>
        <taxon>Alphaproteobacteria</taxon>
        <taxon>Hyphomicrobiales</taxon>
        <taxon>Nitrobacteraceae</taxon>
        <taxon>Rhodoplanes</taxon>
    </lineage>
</organism>
<dbReference type="GO" id="GO:0008168">
    <property type="term" value="F:methyltransferase activity"/>
    <property type="evidence" value="ECO:0007669"/>
    <property type="project" value="UniProtKB-KW"/>
</dbReference>
<dbReference type="RefSeq" id="WP_272780249.1">
    <property type="nucleotide sequence ID" value="NZ_JAQQLI010000072.1"/>
</dbReference>
<dbReference type="Proteomes" id="UP001165652">
    <property type="component" value="Unassembled WGS sequence"/>
</dbReference>
<gene>
    <name evidence="2" type="ORF">PQJ73_27400</name>
</gene>
<dbReference type="EMBL" id="JAQQLI010000072">
    <property type="protein sequence ID" value="MDC7789424.1"/>
    <property type="molecule type" value="Genomic_DNA"/>
</dbReference>
<keyword evidence="3" id="KW-1185">Reference proteome</keyword>
<evidence type="ECO:0000313" key="3">
    <source>
        <dbReference type="Proteomes" id="UP001165652"/>
    </source>
</evidence>
<feature type="domain" description="O-methyltransferase dimerisation" evidence="1">
    <location>
        <begin position="27"/>
        <end position="94"/>
    </location>
</feature>
<feature type="non-terminal residue" evidence="2">
    <location>
        <position position="132"/>
    </location>
</feature>
<comment type="caution">
    <text evidence="2">The sequence shown here is derived from an EMBL/GenBank/DDBJ whole genome shotgun (WGS) entry which is preliminary data.</text>
</comment>
<sequence>MHTIVDDPEGRAVAAALFDLVQAPIRWQIVSAGLALGLFDRLGGDATPAEPVAEALGLAPRATRLVLDALCAMRLVEKHQDRYRLAAAAAPYLRSDGPRSLGPLLTSLAALRHGDVAALLRGAAAGPARGLG</sequence>
<evidence type="ECO:0000313" key="2">
    <source>
        <dbReference type="EMBL" id="MDC7789424.1"/>
    </source>
</evidence>
<name>A0ABT5JJG5_RHOTP</name>
<proteinExistence type="predicted"/>
<accession>A0ABT5JJG5</accession>
<dbReference type="InterPro" id="IPR036390">
    <property type="entry name" value="WH_DNA-bd_sf"/>
</dbReference>
<dbReference type="Pfam" id="PF08100">
    <property type="entry name" value="Dimerisation"/>
    <property type="match status" value="1"/>
</dbReference>
<keyword evidence="2" id="KW-0808">Transferase</keyword>
<protein>
    <submittedName>
        <fullName evidence="2">Methyltransferase dimerization domain-containing protein</fullName>
    </submittedName>
</protein>
<dbReference type="SUPFAM" id="SSF46785">
    <property type="entry name" value="Winged helix' DNA-binding domain"/>
    <property type="match status" value="1"/>
</dbReference>
<keyword evidence="2" id="KW-0489">Methyltransferase</keyword>
<evidence type="ECO:0000259" key="1">
    <source>
        <dbReference type="Pfam" id="PF08100"/>
    </source>
</evidence>
<reference evidence="2" key="2">
    <citation type="submission" date="2023-02" db="EMBL/GenBank/DDBJ databases">
        <authorList>
            <person name="Rayyan A."/>
            <person name="Meyer T."/>
            <person name="Kyndt J.A."/>
        </authorList>
    </citation>
    <scope>NUCLEOTIDE SEQUENCE</scope>
    <source>
        <strain evidence="2">DSM 9987</strain>
    </source>
</reference>
<dbReference type="InterPro" id="IPR012967">
    <property type="entry name" value="COMT_dimerisation"/>
</dbReference>
<dbReference type="Gene3D" id="1.10.10.10">
    <property type="entry name" value="Winged helix-like DNA-binding domain superfamily/Winged helix DNA-binding domain"/>
    <property type="match status" value="1"/>
</dbReference>
<reference evidence="2" key="1">
    <citation type="journal article" date="2023" name="Microbiol Resour">
        <title>Genome Sequences of Rhodoplanes serenus and Two Thermotolerant Strains, Rhodoplanes tepidamans and 'Rhodoplanes cryptolactis,' Further Refine the Genus.</title>
        <authorList>
            <person name="Rayyan A.A."/>
            <person name="Kyndt J.A."/>
        </authorList>
    </citation>
    <scope>NUCLEOTIDE SEQUENCE</scope>
    <source>
        <strain evidence="2">DSM 9987</strain>
    </source>
</reference>
<dbReference type="GO" id="GO:0032259">
    <property type="term" value="P:methylation"/>
    <property type="evidence" value="ECO:0007669"/>
    <property type="project" value="UniProtKB-KW"/>
</dbReference>